<accession>A0A3P7PXE1</accession>
<organism evidence="5 6">
    <name type="scientific">Cylicostephanus goldi</name>
    <name type="common">Nematode worm</name>
    <dbReference type="NCBI Taxonomy" id="71465"/>
    <lineage>
        <taxon>Eukaryota</taxon>
        <taxon>Metazoa</taxon>
        <taxon>Ecdysozoa</taxon>
        <taxon>Nematoda</taxon>
        <taxon>Chromadorea</taxon>
        <taxon>Rhabditida</taxon>
        <taxon>Rhabditina</taxon>
        <taxon>Rhabditomorpha</taxon>
        <taxon>Strongyloidea</taxon>
        <taxon>Strongylidae</taxon>
        <taxon>Cylicostephanus</taxon>
    </lineage>
</organism>
<keyword evidence="2" id="KW-0489">Methyltransferase</keyword>
<dbReference type="EMBL" id="UYRV01107524">
    <property type="protein sequence ID" value="VDN23499.1"/>
    <property type="molecule type" value="Genomic_DNA"/>
</dbReference>
<gene>
    <name evidence="5" type="ORF">CGOC_LOCUS9598</name>
</gene>
<dbReference type="PROSITE" id="PS51681">
    <property type="entry name" value="SAM_MT_NNMT_PNMT_TEMT"/>
    <property type="match status" value="1"/>
</dbReference>
<name>A0A3P7PXE1_CYLGO</name>
<evidence type="ECO:0000256" key="4">
    <source>
        <dbReference type="ARBA" id="ARBA00022691"/>
    </source>
</evidence>
<keyword evidence="6" id="KW-1185">Reference proteome</keyword>
<reference evidence="5 6" key="1">
    <citation type="submission" date="2018-11" db="EMBL/GenBank/DDBJ databases">
        <authorList>
            <consortium name="Pathogen Informatics"/>
        </authorList>
    </citation>
    <scope>NUCLEOTIDE SEQUENCE [LARGE SCALE GENOMIC DNA]</scope>
</reference>
<dbReference type="GO" id="GO:0032259">
    <property type="term" value="P:methylation"/>
    <property type="evidence" value="ECO:0007669"/>
    <property type="project" value="UniProtKB-KW"/>
</dbReference>
<sequence length="99" mass="11422">MKFDLLDGCAFGTAREMSRPTRIGEVGKVLDFGAGPTIHVAASFRNTASEIYLADYLPQNREELNNFSNGFHRNFNSFLRKNRIFRSIWLTTFRKTEKN</sequence>
<proteinExistence type="inferred from homology"/>
<dbReference type="Proteomes" id="UP000271889">
    <property type="component" value="Unassembled WGS sequence"/>
</dbReference>
<dbReference type="GO" id="GO:0008168">
    <property type="term" value="F:methyltransferase activity"/>
    <property type="evidence" value="ECO:0007669"/>
    <property type="project" value="UniProtKB-KW"/>
</dbReference>
<evidence type="ECO:0000256" key="2">
    <source>
        <dbReference type="ARBA" id="ARBA00022603"/>
    </source>
</evidence>
<dbReference type="InterPro" id="IPR000940">
    <property type="entry name" value="NNMT_TEMT_trans"/>
</dbReference>
<dbReference type="OrthoDB" id="10050085at2759"/>
<keyword evidence="4" id="KW-0949">S-adenosyl-L-methionine</keyword>
<protein>
    <submittedName>
        <fullName evidence="5">Uncharacterized protein</fullName>
    </submittedName>
</protein>
<evidence type="ECO:0000313" key="5">
    <source>
        <dbReference type="EMBL" id="VDN23499.1"/>
    </source>
</evidence>
<evidence type="ECO:0000313" key="6">
    <source>
        <dbReference type="Proteomes" id="UP000271889"/>
    </source>
</evidence>
<dbReference type="InterPro" id="IPR029063">
    <property type="entry name" value="SAM-dependent_MTases_sf"/>
</dbReference>
<evidence type="ECO:0000256" key="3">
    <source>
        <dbReference type="ARBA" id="ARBA00022679"/>
    </source>
</evidence>
<keyword evidence="3" id="KW-0808">Transferase</keyword>
<dbReference type="AlphaFoldDB" id="A0A3P7PXE1"/>
<comment type="similarity">
    <text evidence="1">Belongs to the class I-like SAM-binding methyltransferase superfamily. NNMT/PNMT/TEMT family.</text>
</comment>
<dbReference type="Gene3D" id="3.40.50.150">
    <property type="entry name" value="Vaccinia Virus protein VP39"/>
    <property type="match status" value="1"/>
</dbReference>
<dbReference type="Pfam" id="PF01234">
    <property type="entry name" value="NNMT_PNMT_TEMT"/>
    <property type="match status" value="1"/>
</dbReference>
<evidence type="ECO:0000256" key="1">
    <source>
        <dbReference type="ARBA" id="ARBA00007996"/>
    </source>
</evidence>